<proteinExistence type="predicted"/>
<dbReference type="PANTHER" id="PTHR30203:SF24">
    <property type="entry name" value="BLR4935 PROTEIN"/>
    <property type="match status" value="1"/>
</dbReference>
<dbReference type="SUPFAM" id="SSF56954">
    <property type="entry name" value="Outer membrane efflux proteins (OEP)"/>
    <property type="match status" value="1"/>
</dbReference>
<comment type="caution">
    <text evidence="1">The sequence shown here is derived from an EMBL/GenBank/DDBJ whole genome shotgun (WGS) entry which is preliminary data.</text>
</comment>
<reference evidence="1 2" key="1">
    <citation type="submission" date="2019-10" db="EMBL/GenBank/DDBJ databases">
        <title>A soil myxobacterium in the family Polyangiaceae.</title>
        <authorList>
            <person name="Li Y."/>
            <person name="Wang J."/>
        </authorList>
    </citation>
    <scope>NUCLEOTIDE SEQUENCE [LARGE SCALE GENOMIC DNA]</scope>
    <source>
        <strain evidence="1 2">DSM 14734</strain>
    </source>
</reference>
<dbReference type="Gene3D" id="1.20.1600.10">
    <property type="entry name" value="Outer membrane efflux proteins (OEP)"/>
    <property type="match status" value="1"/>
</dbReference>
<evidence type="ECO:0008006" key="3">
    <source>
        <dbReference type="Google" id="ProtNLM"/>
    </source>
</evidence>
<organism evidence="1 2">
    <name type="scientific">Polyangium spumosum</name>
    <dbReference type="NCBI Taxonomy" id="889282"/>
    <lineage>
        <taxon>Bacteria</taxon>
        <taxon>Pseudomonadati</taxon>
        <taxon>Myxococcota</taxon>
        <taxon>Polyangia</taxon>
        <taxon>Polyangiales</taxon>
        <taxon>Polyangiaceae</taxon>
        <taxon>Polyangium</taxon>
    </lineage>
</organism>
<gene>
    <name evidence="1" type="ORF">GF068_32340</name>
</gene>
<dbReference type="AlphaFoldDB" id="A0A6N7Q1A0"/>
<dbReference type="GO" id="GO:0015562">
    <property type="term" value="F:efflux transmembrane transporter activity"/>
    <property type="evidence" value="ECO:0007669"/>
    <property type="project" value="InterPro"/>
</dbReference>
<dbReference type="Proteomes" id="UP000440224">
    <property type="component" value="Unassembled WGS sequence"/>
</dbReference>
<dbReference type="PANTHER" id="PTHR30203">
    <property type="entry name" value="OUTER MEMBRANE CATION EFFLUX PROTEIN"/>
    <property type="match status" value="1"/>
</dbReference>
<dbReference type="OrthoDB" id="5506433at2"/>
<evidence type="ECO:0000313" key="2">
    <source>
        <dbReference type="Proteomes" id="UP000440224"/>
    </source>
</evidence>
<accession>A0A6N7Q1A0</accession>
<name>A0A6N7Q1A0_9BACT</name>
<keyword evidence="2" id="KW-1185">Reference proteome</keyword>
<dbReference type="EMBL" id="WJIE01000012">
    <property type="protein sequence ID" value="MRG96580.1"/>
    <property type="molecule type" value="Genomic_DNA"/>
</dbReference>
<sequence length="529" mass="56405">MGRGRGPHGRSSASLRAARVGGWMAPSSGSREYSCSVRCLTAGYLGPEGRGAIPNLDNAVWRTTYLSEVKTCLDAGLFGTTSIRCVRLCSTRVWGTTMTILRACYRGMPILFIALVMMLVASDAIAGERGAASSRADVELSTTESFPSLQRAMELARERAPGVVSARGNVGVAQSSYAGARLAPVDNPYLEVFVDRGLQGVTKDAQIQANLWVPLELSGQRSRRIDEADALVAWQKTLFEATQLSAEGEAVRAYGAALVAAARVRTIEGLVADAAAEAELYQQRREAGDATLQEEKLASMEHARYEVVLAESRGDLTRALVELARATGRMFSPPDGSSAMPPIPGETYAGAGAARVAEASPHVTASTQEANFHARARERAAIEAHPPVNFIVSAGRGDFGEARFGGGVAWTFPVARRKQAEVARADAERTRALAEAEVKRRLVAQGLSGLALERAQVRRAREVIDTTALPAAQASADAAVAMKTAGKGEMLLVLTARRDLALLRLRRLELIAREWAIVGDIVALTGDLP</sequence>
<dbReference type="InterPro" id="IPR010131">
    <property type="entry name" value="MdtP/NodT-like"/>
</dbReference>
<protein>
    <recommendedName>
        <fullName evidence="3">TolC family protein</fullName>
    </recommendedName>
</protein>
<evidence type="ECO:0000313" key="1">
    <source>
        <dbReference type="EMBL" id="MRG96580.1"/>
    </source>
</evidence>